<dbReference type="PRINTS" id="PR00420">
    <property type="entry name" value="RNGMNOXGNASE"/>
</dbReference>
<keyword evidence="1" id="KW-0560">Oxidoreductase</keyword>
<comment type="caution">
    <text evidence="3">The sequence shown here is derived from an EMBL/GenBank/DDBJ whole genome shotgun (WGS) entry which is preliminary data.</text>
</comment>
<dbReference type="SUPFAM" id="SSF51905">
    <property type="entry name" value="FAD/NAD(P)-binding domain"/>
    <property type="match status" value="1"/>
</dbReference>
<dbReference type="Gene3D" id="3.30.70.2450">
    <property type="match status" value="1"/>
</dbReference>
<dbReference type="GO" id="GO:0019622">
    <property type="term" value="P:3-(3-hydroxy)phenylpropionate catabolic process"/>
    <property type="evidence" value="ECO:0007669"/>
    <property type="project" value="TreeGrafter"/>
</dbReference>
<dbReference type="PANTHER" id="PTHR43476">
    <property type="entry name" value="3-(3-HYDROXY-PHENYL)PROPIONATE/3-HYDROXYCINNAMIC ACID HYDROXYLASE"/>
    <property type="match status" value="1"/>
</dbReference>
<organism evidence="3 4">
    <name type="scientific">Nocardia jinanensis</name>
    <dbReference type="NCBI Taxonomy" id="382504"/>
    <lineage>
        <taxon>Bacteria</taxon>
        <taxon>Bacillati</taxon>
        <taxon>Actinomycetota</taxon>
        <taxon>Actinomycetes</taxon>
        <taxon>Mycobacteriales</taxon>
        <taxon>Nocardiaceae</taxon>
        <taxon>Nocardia</taxon>
    </lineage>
</organism>
<dbReference type="GO" id="GO:0008688">
    <property type="term" value="F:3-(3-hydroxyphenyl)propionate hydroxylase activity"/>
    <property type="evidence" value="ECO:0007669"/>
    <property type="project" value="TreeGrafter"/>
</dbReference>
<sequence>MHGDRSSGVSESTVVVAGFGPVGAVATLALARAGVEVTVVDDGIQVRGDLAESRASTFHPSTLEMLDELDVSEALHEVGLIADTYQYRDRNEGVVARFDLAALSGDTRFPYRLQCEQAHLVRIIGDRIAGMSNVSYLDQSKVESVESVADEVLTTIEGPQGRSTLRSRWLLGADGAHSAVRRSLGIGFTGMTYPEQFMVVSVEDDLTETLPDIAAVNYVSDPDDWCVLLRTPRHWRVLYPIGLDAAETEQQEDRVQRRLAEIAPRPGGYRIAHRRVYRVHQRIAERFRQGRVLLLGDAAHINNPLGGLGMNSGIHDAIAAVATVRAADRGDTEAIAEYDSARRAVAHDFVRTVTHRNYQRLSAVDDADRLRDQQEMRQIAGHPELTRRYLLRTSMLDATAAP</sequence>
<evidence type="ECO:0000259" key="2">
    <source>
        <dbReference type="Pfam" id="PF01494"/>
    </source>
</evidence>
<dbReference type="Proteomes" id="UP000638263">
    <property type="component" value="Unassembled WGS sequence"/>
</dbReference>
<reference evidence="3" key="2">
    <citation type="submission" date="2020-09" db="EMBL/GenBank/DDBJ databases">
        <authorList>
            <person name="Sun Q."/>
            <person name="Zhou Y."/>
        </authorList>
    </citation>
    <scope>NUCLEOTIDE SEQUENCE</scope>
    <source>
        <strain evidence="3">CGMCC 4.3508</strain>
    </source>
</reference>
<dbReference type="Gene3D" id="3.50.50.60">
    <property type="entry name" value="FAD/NAD(P)-binding domain"/>
    <property type="match status" value="1"/>
</dbReference>
<proteinExistence type="predicted"/>
<evidence type="ECO:0000256" key="1">
    <source>
        <dbReference type="ARBA" id="ARBA00023002"/>
    </source>
</evidence>
<evidence type="ECO:0000313" key="4">
    <source>
        <dbReference type="Proteomes" id="UP000638263"/>
    </source>
</evidence>
<feature type="domain" description="FAD-binding" evidence="2">
    <location>
        <begin position="12"/>
        <end position="351"/>
    </location>
</feature>
<dbReference type="EMBL" id="BMMH01000002">
    <property type="protein sequence ID" value="GGK98991.1"/>
    <property type="molecule type" value="Genomic_DNA"/>
</dbReference>
<dbReference type="InterPro" id="IPR050631">
    <property type="entry name" value="PheA/TfdB_FAD_monoxygenase"/>
</dbReference>
<protein>
    <recommendedName>
        <fullName evidence="2">FAD-binding domain-containing protein</fullName>
    </recommendedName>
</protein>
<name>A0A917RBE1_9NOCA</name>
<accession>A0A917RBE1</accession>
<dbReference type="PANTHER" id="PTHR43476:SF3">
    <property type="entry name" value="FAD-BINDING MONOOXYGENASE"/>
    <property type="match status" value="1"/>
</dbReference>
<keyword evidence="4" id="KW-1185">Reference proteome</keyword>
<dbReference type="InterPro" id="IPR002938">
    <property type="entry name" value="FAD-bd"/>
</dbReference>
<gene>
    <name evidence="3" type="ORF">GCM10011588_12000</name>
</gene>
<dbReference type="Pfam" id="PF01494">
    <property type="entry name" value="FAD_binding_3"/>
    <property type="match status" value="1"/>
</dbReference>
<dbReference type="GO" id="GO:0071949">
    <property type="term" value="F:FAD binding"/>
    <property type="evidence" value="ECO:0007669"/>
    <property type="project" value="InterPro"/>
</dbReference>
<dbReference type="AlphaFoldDB" id="A0A917RBE1"/>
<dbReference type="InterPro" id="IPR036188">
    <property type="entry name" value="FAD/NAD-bd_sf"/>
</dbReference>
<reference evidence="3" key="1">
    <citation type="journal article" date="2014" name="Int. J. Syst. Evol. Microbiol.">
        <title>Complete genome sequence of Corynebacterium casei LMG S-19264T (=DSM 44701T), isolated from a smear-ripened cheese.</title>
        <authorList>
            <consortium name="US DOE Joint Genome Institute (JGI-PGF)"/>
            <person name="Walter F."/>
            <person name="Albersmeier A."/>
            <person name="Kalinowski J."/>
            <person name="Ruckert C."/>
        </authorList>
    </citation>
    <scope>NUCLEOTIDE SEQUENCE</scope>
    <source>
        <strain evidence="3">CGMCC 4.3508</strain>
    </source>
</reference>
<evidence type="ECO:0000313" key="3">
    <source>
        <dbReference type="EMBL" id="GGK98991.1"/>
    </source>
</evidence>